<protein>
    <submittedName>
        <fullName evidence="2">Uncharacterized protein</fullName>
    </submittedName>
</protein>
<accession>A0AAV1ILY2</accession>
<dbReference type="Proteomes" id="UP001314263">
    <property type="component" value="Unassembled WGS sequence"/>
</dbReference>
<comment type="caution">
    <text evidence="2">The sequence shown here is derived from an EMBL/GenBank/DDBJ whole genome shotgun (WGS) entry which is preliminary data.</text>
</comment>
<evidence type="ECO:0000256" key="1">
    <source>
        <dbReference type="SAM" id="Phobius"/>
    </source>
</evidence>
<name>A0AAV1ILY2_9CHLO</name>
<keyword evidence="1" id="KW-0472">Membrane</keyword>
<evidence type="ECO:0000313" key="2">
    <source>
        <dbReference type="EMBL" id="CAK0787641.1"/>
    </source>
</evidence>
<reference evidence="2 3" key="1">
    <citation type="submission" date="2023-10" db="EMBL/GenBank/DDBJ databases">
        <authorList>
            <person name="Maclean D."/>
            <person name="Macfadyen A."/>
        </authorList>
    </citation>
    <scope>NUCLEOTIDE SEQUENCE [LARGE SCALE GENOMIC DNA]</scope>
</reference>
<dbReference type="AlphaFoldDB" id="A0AAV1ILY2"/>
<gene>
    <name evidence="2" type="ORF">CVIRNUC_010863</name>
</gene>
<sequence length="73" mass="7344">MMGCWLGLRIGIVLGSAGGAAGSRWWAALVGLLVGVGLGTGATGPALLSWMAAAKDGTLRGMMPLTQIVWASM</sequence>
<proteinExistence type="predicted"/>
<keyword evidence="1" id="KW-0812">Transmembrane</keyword>
<evidence type="ECO:0000313" key="3">
    <source>
        <dbReference type="Proteomes" id="UP001314263"/>
    </source>
</evidence>
<organism evidence="2 3">
    <name type="scientific">Coccomyxa viridis</name>
    <dbReference type="NCBI Taxonomy" id="1274662"/>
    <lineage>
        <taxon>Eukaryota</taxon>
        <taxon>Viridiplantae</taxon>
        <taxon>Chlorophyta</taxon>
        <taxon>core chlorophytes</taxon>
        <taxon>Trebouxiophyceae</taxon>
        <taxon>Trebouxiophyceae incertae sedis</taxon>
        <taxon>Coccomyxaceae</taxon>
        <taxon>Coccomyxa</taxon>
    </lineage>
</organism>
<keyword evidence="1" id="KW-1133">Transmembrane helix</keyword>
<dbReference type="EMBL" id="CAUYUE010000017">
    <property type="protein sequence ID" value="CAK0787641.1"/>
    <property type="molecule type" value="Genomic_DNA"/>
</dbReference>
<feature type="transmembrane region" description="Helical" evidence="1">
    <location>
        <begin position="29"/>
        <end position="53"/>
    </location>
</feature>
<keyword evidence="3" id="KW-1185">Reference proteome</keyword>